<dbReference type="EMBL" id="KV417514">
    <property type="protein sequence ID" value="KZP26457.1"/>
    <property type="molecule type" value="Genomic_DNA"/>
</dbReference>
<dbReference type="GO" id="GO:0016787">
    <property type="term" value="F:hydrolase activity"/>
    <property type="evidence" value="ECO:0007669"/>
    <property type="project" value="UniProtKB-KW"/>
</dbReference>
<dbReference type="Pfam" id="PF03663">
    <property type="entry name" value="Glyco_hydro_76"/>
    <property type="match status" value="1"/>
</dbReference>
<gene>
    <name evidence="2" type="ORF">FIBSPDRAFT_1040727</name>
</gene>
<accession>A0A166PU96</accession>
<keyword evidence="1" id="KW-0732">Signal</keyword>
<dbReference type="PANTHER" id="PTHR47791">
    <property type="entry name" value="MEIOTICALLY UP-REGULATED GENE 191 PROTEIN"/>
    <property type="match status" value="1"/>
</dbReference>
<dbReference type="AlphaFoldDB" id="A0A166PU96"/>
<sequence length="384" mass="41296">MFSLFRVSAVLAAVCALSYQVDALYTKGPLTKRAQCASTLSAAEGVATRIQSHQFNIITGEYSELWTDANTLEDIHNLMLAAGTTTWDSLADESYIGRIANQGIIPWSVILGGSYDDAQWVILALWKIADYRSAHGESTSAFESSAATIYDLVSEQWDTTCGGGVWWSKAKTYKNSITNHLYLYTSAQGYLRTGDATYLANAQKTWTWLQSSGLRNSQNLWNDGLDMTTCTNNGQTTWTYNQGVIASGLGALSVATGDATLQTQAELTLDATISLLTQNDILKESCDDVVSGGSTCNADQQIFKGVWTKHLQYYLDNVNSATTTAKYSPFLGSQDSAVVHYGIDSSEDVSNTWYAANQGGGAFTAQSAASGLAALVAAAKYGPC</sequence>
<dbReference type="InterPro" id="IPR053169">
    <property type="entry name" value="MUG_Protein"/>
</dbReference>
<dbReference type="Gene3D" id="1.50.10.20">
    <property type="match status" value="1"/>
</dbReference>
<feature type="chain" id="PRO_5007878404" evidence="1">
    <location>
        <begin position="24"/>
        <end position="384"/>
    </location>
</feature>
<evidence type="ECO:0000313" key="3">
    <source>
        <dbReference type="Proteomes" id="UP000076532"/>
    </source>
</evidence>
<dbReference type="Proteomes" id="UP000076532">
    <property type="component" value="Unassembled WGS sequence"/>
</dbReference>
<reference evidence="2 3" key="1">
    <citation type="journal article" date="2016" name="Mol. Biol. Evol.">
        <title>Comparative Genomics of Early-Diverging Mushroom-Forming Fungi Provides Insights into the Origins of Lignocellulose Decay Capabilities.</title>
        <authorList>
            <person name="Nagy L.G."/>
            <person name="Riley R."/>
            <person name="Tritt A."/>
            <person name="Adam C."/>
            <person name="Daum C."/>
            <person name="Floudas D."/>
            <person name="Sun H."/>
            <person name="Yadav J.S."/>
            <person name="Pangilinan J."/>
            <person name="Larsson K.H."/>
            <person name="Matsuura K."/>
            <person name="Barry K."/>
            <person name="Labutti K."/>
            <person name="Kuo R."/>
            <person name="Ohm R.A."/>
            <person name="Bhattacharya S.S."/>
            <person name="Shirouzu T."/>
            <person name="Yoshinaga Y."/>
            <person name="Martin F.M."/>
            <person name="Grigoriev I.V."/>
            <person name="Hibbett D.S."/>
        </authorList>
    </citation>
    <scope>NUCLEOTIDE SEQUENCE [LARGE SCALE GENOMIC DNA]</scope>
    <source>
        <strain evidence="2 3">CBS 109695</strain>
    </source>
</reference>
<dbReference type="OrthoDB" id="9984024at2759"/>
<dbReference type="SUPFAM" id="SSF48208">
    <property type="entry name" value="Six-hairpin glycosidases"/>
    <property type="match status" value="1"/>
</dbReference>
<keyword evidence="2" id="KW-0378">Hydrolase</keyword>
<organism evidence="2 3">
    <name type="scientific">Athelia psychrophila</name>
    <dbReference type="NCBI Taxonomy" id="1759441"/>
    <lineage>
        <taxon>Eukaryota</taxon>
        <taxon>Fungi</taxon>
        <taxon>Dikarya</taxon>
        <taxon>Basidiomycota</taxon>
        <taxon>Agaricomycotina</taxon>
        <taxon>Agaricomycetes</taxon>
        <taxon>Agaricomycetidae</taxon>
        <taxon>Atheliales</taxon>
        <taxon>Atheliaceae</taxon>
        <taxon>Athelia</taxon>
    </lineage>
</organism>
<name>A0A166PU96_9AGAM</name>
<keyword evidence="3" id="KW-1185">Reference proteome</keyword>
<protein>
    <submittedName>
        <fullName evidence="2">Glycoside hydrolase family 76 protein</fullName>
    </submittedName>
</protein>
<proteinExistence type="predicted"/>
<feature type="signal peptide" evidence="1">
    <location>
        <begin position="1"/>
        <end position="23"/>
    </location>
</feature>
<dbReference type="PANTHER" id="PTHR47791:SF2">
    <property type="entry name" value="ENDO MANNANASE, GH76 FAMILY (EUROFUNG)"/>
    <property type="match status" value="1"/>
</dbReference>
<dbReference type="InterPro" id="IPR008928">
    <property type="entry name" value="6-hairpin_glycosidase_sf"/>
</dbReference>
<evidence type="ECO:0000256" key="1">
    <source>
        <dbReference type="SAM" id="SignalP"/>
    </source>
</evidence>
<dbReference type="InterPro" id="IPR005198">
    <property type="entry name" value="Glyco_hydro_76"/>
</dbReference>
<evidence type="ECO:0000313" key="2">
    <source>
        <dbReference type="EMBL" id="KZP26457.1"/>
    </source>
</evidence>
<dbReference type="STRING" id="436010.A0A166PU96"/>
<dbReference type="GO" id="GO:0005975">
    <property type="term" value="P:carbohydrate metabolic process"/>
    <property type="evidence" value="ECO:0007669"/>
    <property type="project" value="InterPro"/>
</dbReference>